<evidence type="ECO:0000256" key="4">
    <source>
        <dbReference type="ARBA" id="ARBA00022692"/>
    </source>
</evidence>
<feature type="transmembrane region" description="Helical" evidence="7">
    <location>
        <begin position="227"/>
        <end position="246"/>
    </location>
</feature>
<feature type="transmembrane region" description="Helical" evidence="7">
    <location>
        <begin position="177"/>
        <end position="200"/>
    </location>
</feature>
<dbReference type="Gene3D" id="1.10.3720.10">
    <property type="entry name" value="MetI-like"/>
    <property type="match status" value="1"/>
</dbReference>
<evidence type="ECO:0000256" key="6">
    <source>
        <dbReference type="ARBA" id="ARBA00023136"/>
    </source>
</evidence>
<keyword evidence="2 7" id="KW-0813">Transport</keyword>
<comment type="subcellular location">
    <subcellularLocation>
        <location evidence="1 7">Cell membrane</location>
        <topology evidence="1 7">Multi-pass membrane protein</topology>
    </subcellularLocation>
</comment>
<proteinExistence type="inferred from homology"/>
<evidence type="ECO:0000259" key="8">
    <source>
        <dbReference type="PROSITE" id="PS50928"/>
    </source>
</evidence>
<reference evidence="9" key="1">
    <citation type="submission" date="2021-01" db="EMBL/GenBank/DDBJ databases">
        <title>Genomic Encyclopedia of Type Strains, Phase IV (KMG-IV): sequencing the most valuable type-strain genomes for metagenomic binning, comparative biology and taxonomic classification.</title>
        <authorList>
            <person name="Goeker M."/>
        </authorList>
    </citation>
    <scope>NUCLEOTIDE SEQUENCE</scope>
    <source>
        <strain evidence="9">DSM 23230</strain>
    </source>
</reference>
<keyword evidence="4 7" id="KW-0812">Transmembrane</keyword>
<dbReference type="EMBL" id="JAFBDQ010000008">
    <property type="protein sequence ID" value="MBM7557026.1"/>
    <property type="molecule type" value="Genomic_DNA"/>
</dbReference>
<dbReference type="PANTHER" id="PTHR43227">
    <property type="entry name" value="BLL4140 PROTEIN"/>
    <property type="match status" value="1"/>
</dbReference>
<sequence>MGAESKTDELPFFKSLFNPETKSQKEARLGYFLIFPTVALVTGVILYPILYNLWLSLTKVSLGPSQGGEFVGLANYIDVVSDPQFWGAMGTTLIYTVTTVAGATLLGLAVALLLNREFIGRALARGVVLLPYVVPIISIVFAWKYLFNPVFGMANFVLVDVLHLLENPVNWVESPQYALWMAIFFEIWRAFPFAFLMIIAKLQSIPKTYYEAAEIDGANWWQKTLKITLPQLKFVIASLALLRWIWNFNKFSEVYLLSKQVNVVSVYAYEKAFSAYQHGQGAAISATLFLILISFVLLYVKKVLKW</sequence>
<protein>
    <submittedName>
        <fullName evidence="9">Multiple sugar transport system permease protein</fullName>
    </submittedName>
</protein>
<evidence type="ECO:0000256" key="3">
    <source>
        <dbReference type="ARBA" id="ARBA00022475"/>
    </source>
</evidence>
<dbReference type="AlphaFoldDB" id="A0A938XSR2"/>
<evidence type="ECO:0000313" key="10">
    <source>
        <dbReference type="Proteomes" id="UP000774000"/>
    </source>
</evidence>
<dbReference type="RefSeq" id="WP_204701787.1">
    <property type="nucleotide sequence ID" value="NZ_JAFBDQ010000008.1"/>
</dbReference>
<feature type="transmembrane region" description="Helical" evidence="7">
    <location>
        <begin position="126"/>
        <end position="146"/>
    </location>
</feature>
<dbReference type="PROSITE" id="PS50928">
    <property type="entry name" value="ABC_TM1"/>
    <property type="match status" value="1"/>
</dbReference>
<keyword evidence="3" id="KW-1003">Cell membrane</keyword>
<dbReference type="InterPro" id="IPR000515">
    <property type="entry name" value="MetI-like"/>
</dbReference>
<evidence type="ECO:0000256" key="2">
    <source>
        <dbReference type="ARBA" id="ARBA00022448"/>
    </source>
</evidence>
<accession>A0A938XSR2</accession>
<feature type="transmembrane region" description="Helical" evidence="7">
    <location>
        <begin position="29"/>
        <end position="50"/>
    </location>
</feature>
<feature type="transmembrane region" description="Helical" evidence="7">
    <location>
        <begin position="281"/>
        <end position="300"/>
    </location>
</feature>
<dbReference type="GO" id="GO:0005886">
    <property type="term" value="C:plasma membrane"/>
    <property type="evidence" value="ECO:0007669"/>
    <property type="project" value="UniProtKB-SubCell"/>
</dbReference>
<comment type="similarity">
    <text evidence="7">Belongs to the binding-protein-dependent transport system permease family.</text>
</comment>
<feature type="domain" description="ABC transmembrane type-1" evidence="8">
    <location>
        <begin position="89"/>
        <end position="301"/>
    </location>
</feature>
<keyword evidence="6 7" id="KW-0472">Membrane</keyword>
<dbReference type="InterPro" id="IPR035906">
    <property type="entry name" value="MetI-like_sf"/>
</dbReference>
<dbReference type="PANTHER" id="PTHR43227:SF7">
    <property type="entry name" value="ARABINOOLIGOSACCHARIDES TRANSPORT SYSTEM PERMEASE PROTEIN ARAP"/>
    <property type="match status" value="1"/>
</dbReference>
<name>A0A938XSR2_9FIRM</name>
<keyword evidence="9" id="KW-0762">Sugar transport</keyword>
<feature type="transmembrane region" description="Helical" evidence="7">
    <location>
        <begin position="93"/>
        <end position="114"/>
    </location>
</feature>
<evidence type="ECO:0000256" key="1">
    <source>
        <dbReference type="ARBA" id="ARBA00004651"/>
    </source>
</evidence>
<dbReference type="Proteomes" id="UP000774000">
    <property type="component" value="Unassembled WGS sequence"/>
</dbReference>
<gene>
    <name evidence="9" type="ORF">JOC47_001880</name>
</gene>
<evidence type="ECO:0000256" key="5">
    <source>
        <dbReference type="ARBA" id="ARBA00022989"/>
    </source>
</evidence>
<dbReference type="Pfam" id="PF00528">
    <property type="entry name" value="BPD_transp_1"/>
    <property type="match status" value="1"/>
</dbReference>
<organism evidence="9 10">
    <name type="scientific">Halanaerobacter jeridensis</name>
    <dbReference type="NCBI Taxonomy" id="706427"/>
    <lineage>
        <taxon>Bacteria</taxon>
        <taxon>Bacillati</taxon>
        <taxon>Bacillota</taxon>
        <taxon>Clostridia</taxon>
        <taxon>Halanaerobiales</taxon>
        <taxon>Halobacteroidaceae</taxon>
        <taxon>Halanaerobacter</taxon>
    </lineage>
</organism>
<dbReference type="GO" id="GO:0055085">
    <property type="term" value="P:transmembrane transport"/>
    <property type="evidence" value="ECO:0007669"/>
    <property type="project" value="InterPro"/>
</dbReference>
<dbReference type="SUPFAM" id="SSF161098">
    <property type="entry name" value="MetI-like"/>
    <property type="match status" value="1"/>
</dbReference>
<evidence type="ECO:0000313" key="9">
    <source>
        <dbReference type="EMBL" id="MBM7557026.1"/>
    </source>
</evidence>
<keyword evidence="10" id="KW-1185">Reference proteome</keyword>
<dbReference type="CDD" id="cd06261">
    <property type="entry name" value="TM_PBP2"/>
    <property type="match status" value="1"/>
</dbReference>
<dbReference type="InterPro" id="IPR050809">
    <property type="entry name" value="UgpAE/MalFG_permease"/>
</dbReference>
<keyword evidence="5 7" id="KW-1133">Transmembrane helix</keyword>
<comment type="caution">
    <text evidence="9">The sequence shown here is derived from an EMBL/GenBank/DDBJ whole genome shotgun (WGS) entry which is preliminary data.</text>
</comment>
<evidence type="ECO:0000256" key="7">
    <source>
        <dbReference type="RuleBase" id="RU363032"/>
    </source>
</evidence>